<dbReference type="AlphaFoldDB" id="A0A9N7JLY4"/>
<accession>A0A9N7JLY4</accession>
<keyword evidence="1" id="KW-0812">Transmembrane</keyword>
<dbReference type="EMBL" id="CP023671">
    <property type="protein sequence ID" value="AYE34177.1"/>
    <property type="molecule type" value="Genomic_DNA"/>
</dbReference>
<keyword evidence="1" id="KW-0472">Membrane</keyword>
<dbReference type="KEGG" id="csep:CP523_06675"/>
<proteinExistence type="predicted"/>
<protein>
    <submittedName>
        <fullName evidence="2">Uncharacterized protein</fullName>
    </submittedName>
</protein>
<keyword evidence="5" id="KW-1185">Reference proteome</keyword>
<dbReference type="OrthoDB" id="1934893at2"/>
<evidence type="ECO:0000313" key="3">
    <source>
        <dbReference type="EMBL" id="USS00758.1"/>
    </source>
</evidence>
<keyword evidence="1" id="KW-1133">Transmembrane helix</keyword>
<feature type="transmembrane region" description="Helical" evidence="1">
    <location>
        <begin position="36"/>
        <end position="56"/>
    </location>
</feature>
<evidence type="ECO:0000313" key="2">
    <source>
        <dbReference type="EMBL" id="AYE34177.1"/>
    </source>
</evidence>
<evidence type="ECO:0000313" key="4">
    <source>
        <dbReference type="Proteomes" id="UP000280586"/>
    </source>
</evidence>
<evidence type="ECO:0000256" key="1">
    <source>
        <dbReference type="SAM" id="Phobius"/>
    </source>
</evidence>
<dbReference type="EMBL" id="CP099799">
    <property type="protein sequence ID" value="USS00758.1"/>
    <property type="molecule type" value="Genomic_DNA"/>
</dbReference>
<dbReference type="RefSeq" id="WP_066679218.1">
    <property type="nucleotide sequence ID" value="NZ_CABMIZ010000071.1"/>
</dbReference>
<reference evidence="2 4" key="1">
    <citation type="submission" date="2017-09" db="EMBL/GenBank/DDBJ databases">
        <authorList>
            <person name="Thomas P."/>
            <person name="Seyboldt C."/>
        </authorList>
    </citation>
    <scope>NUCLEOTIDE SEQUENCE [LARGE SCALE GENOMIC DNA]</scope>
    <source>
        <strain evidence="2 4">DSM 7534</strain>
    </source>
</reference>
<organism evidence="2 4">
    <name type="scientific">Clostridium septicum</name>
    <dbReference type="NCBI Taxonomy" id="1504"/>
    <lineage>
        <taxon>Bacteria</taxon>
        <taxon>Bacillati</taxon>
        <taxon>Bacillota</taxon>
        <taxon>Clostridia</taxon>
        <taxon>Eubacteriales</taxon>
        <taxon>Clostridiaceae</taxon>
        <taxon>Clostridium</taxon>
    </lineage>
</organism>
<dbReference type="GeneID" id="303560356"/>
<name>A0A9N7JLY4_CLOSE</name>
<sequence length="69" mass="7320">MLEKLSLSDEEYDYLAKCIAIGVGIGTFVGSLIGNVILGFAAGGVIGIVVSGIRFLSHKLKGMHRKEII</sequence>
<dbReference type="Proteomes" id="UP001055437">
    <property type="component" value="Chromosome"/>
</dbReference>
<evidence type="ECO:0000313" key="5">
    <source>
        <dbReference type="Proteomes" id="UP001055437"/>
    </source>
</evidence>
<dbReference type="Proteomes" id="UP000280586">
    <property type="component" value="Chromosome"/>
</dbReference>
<gene>
    <name evidence="2" type="ORF">CP523_06675</name>
    <name evidence="3" type="ORF">NH397_14990</name>
</gene>
<reference evidence="3" key="2">
    <citation type="submission" date="2022-06" db="EMBL/GenBank/DDBJ databases">
        <authorList>
            <person name="Holder M.E."/>
            <person name="Ajami N.J."/>
            <person name="Petrosino J.F."/>
        </authorList>
    </citation>
    <scope>NUCLEOTIDE SEQUENCE</scope>
    <source>
        <strain evidence="3">RMA 8861</strain>
    </source>
</reference>